<dbReference type="SUPFAM" id="SSF53901">
    <property type="entry name" value="Thiolase-like"/>
    <property type="match status" value="1"/>
</dbReference>
<dbReference type="InterPro" id="IPR011141">
    <property type="entry name" value="Polyketide_synthase_type-III"/>
</dbReference>
<dbReference type="NCBIfam" id="NF042429">
    <property type="entry name" value="DHPHCoAsyn_DpgA"/>
    <property type="match status" value="1"/>
</dbReference>
<reference evidence="6" key="1">
    <citation type="journal article" date="2019" name="Int. J. Syst. Evol. Microbiol.">
        <title>The Global Catalogue of Microorganisms (GCM) 10K type strain sequencing project: providing services to taxonomists for standard genome sequencing and annotation.</title>
        <authorList>
            <consortium name="The Broad Institute Genomics Platform"/>
            <consortium name="The Broad Institute Genome Sequencing Center for Infectious Disease"/>
            <person name="Wu L."/>
            <person name="Ma J."/>
        </authorList>
    </citation>
    <scope>NUCLEOTIDE SEQUENCE [LARGE SCALE GENOMIC DNA]</scope>
    <source>
        <strain evidence="6">JCM 12393</strain>
    </source>
</reference>
<dbReference type="EMBL" id="BAAAKJ010000162">
    <property type="protein sequence ID" value="GAA1395596.1"/>
    <property type="molecule type" value="Genomic_DNA"/>
</dbReference>
<evidence type="ECO:0000256" key="2">
    <source>
        <dbReference type="ARBA" id="ARBA00022679"/>
    </source>
</evidence>
<accession>A0ABP4IPR8</accession>
<evidence type="ECO:0000256" key="1">
    <source>
        <dbReference type="ARBA" id="ARBA00005531"/>
    </source>
</evidence>
<feature type="domain" description="Chalcone/stilbene synthase N-terminal" evidence="3">
    <location>
        <begin position="111"/>
        <end position="231"/>
    </location>
</feature>
<protein>
    <submittedName>
        <fullName evidence="5">Type III polyketide synthase BpsA</fullName>
    </submittedName>
</protein>
<dbReference type="InterPro" id="IPR001099">
    <property type="entry name" value="Chalcone/stilbene_synt_N"/>
</dbReference>
<dbReference type="Pfam" id="PF00195">
    <property type="entry name" value="Chal_sti_synt_N"/>
    <property type="match status" value="1"/>
</dbReference>
<dbReference type="InterPro" id="IPR012328">
    <property type="entry name" value="Chalcone/stilbene_synt_C"/>
</dbReference>
<feature type="domain" description="Chalcone/stilbene synthase C-terminal" evidence="4">
    <location>
        <begin position="274"/>
        <end position="389"/>
    </location>
</feature>
<name>A0ABP4IPR8_9ACTN</name>
<dbReference type="InterPro" id="IPR053446">
    <property type="entry name" value="DPA-CoA_Synthase"/>
</dbReference>
<evidence type="ECO:0000259" key="4">
    <source>
        <dbReference type="Pfam" id="PF02797"/>
    </source>
</evidence>
<dbReference type="InterPro" id="IPR016039">
    <property type="entry name" value="Thiolase-like"/>
</dbReference>
<evidence type="ECO:0000313" key="6">
    <source>
        <dbReference type="Proteomes" id="UP001499863"/>
    </source>
</evidence>
<proteinExistence type="inferred from homology"/>
<organism evidence="5 6">
    <name type="scientific">Kitasatospora putterlickiae</name>
    <dbReference type="NCBI Taxonomy" id="221725"/>
    <lineage>
        <taxon>Bacteria</taxon>
        <taxon>Bacillati</taxon>
        <taxon>Actinomycetota</taxon>
        <taxon>Actinomycetes</taxon>
        <taxon>Kitasatosporales</taxon>
        <taxon>Streptomycetaceae</taxon>
        <taxon>Kitasatospora</taxon>
    </lineage>
</organism>
<sequence>MGVDVPVTVNADRPLVLDAPVLETEVASARYPGFPALPRPRIVGVGTAATSTSYSQREVLDTFGITDPKVRSLFLNSAIERRNLDLPPEDGASGRVTESQGDLLDKHKRLAVEMGAAALQACLKRSGAELSDLRHLCVVTSTGFLTPGLSALLIRELGIDRHCSRSDIVGMGCNAGLNALNVVAGWSAAHPGELAVVLCAEACSAAYTMDSTMRTAVVNSLFGDGAAAVALLTDAAGATPADSEGPAVLKFASCIIPEALDAMRYDWDRAQDRFSFFLDPQIPYVVGAHAEIVVDRLLSGTGLRRSDIGHWVVHSGGKKVIDAVVVNLGLTRHDVRHTVGVLRDHGNVSSGSFLFSYERLLEEGVARPGEYGVFVTMGPGSTIETALVQW</sequence>
<comment type="caution">
    <text evidence="5">The sequence shown here is derived from an EMBL/GenBank/DDBJ whole genome shotgun (WGS) entry which is preliminary data.</text>
</comment>
<dbReference type="Proteomes" id="UP001499863">
    <property type="component" value="Unassembled WGS sequence"/>
</dbReference>
<evidence type="ECO:0000313" key="5">
    <source>
        <dbReference type="EMBL" id="GAA1395596.1"/>
    </source>
</evidence>
<gene>
    <name evidence="5" type="primary">bpsA</name>
    <name evidence="5" type="ORF">GCM10009639_30970</name>
</gene>
<dbReference type="PANTHER" id="PTHR11877:SF46">
    <property type="entry name" value="TYPE III POLYKETIDE SYNTHASE A"/>
    <property type="match status" value="1"/>
</dbReference>
<keyword evidence="2" id="KW-0808">Transferase</keyword>
<dbReference type="CDD" id="cd00831">
    <property type="entry name" value="CHS_like"/>
    <property type="match status" value="1"/>
</dbReference>
<dbReference type="PIRSF" id="PIRSF000451">
    <property type="entry name" value="PKS_III"/>
    <property type="match status" value="1"/>
</dbReference>
<dbReference type="Pfam" id="PF02797">
    <property type="entry name" value="Chal_sti_synt_C"/>
    <property type="match status" value="1"/>
</dbReference>
<comment type="similarity">
    <text evidence="1">Belongs to the thiolase-like superfamily. Chalcone/stilbene synthases family.</text>
</comment>
<evidence type="ECO:0000259" key="3">
    <source>
        <dbReference type="Pfam" id="PF00195"/>
    </source>
</evidence>
<keyword evidence="6" id="KW-1185">Reference proteome</keyword>
<dbReference type="PANTHER" id="PTHR11877">
    <property type="entry name" value="HYDROXYMETHYLGLUTARYL-COA SYNTHASE"/>
    <property type="match status" value="1"/>
</dbReference>
<dbReference type="Gene3D" id="3.40.47.10">
    <property type="match status" value="2"/>
</dbReference>